<feature type="compositionally biased region" description="Basic and acidic residues" evidence="1">
    <location>
        <begin position="97"/>
        <end position="107"/>
    </location>
</feature>
<proteinExistence type="predicted"/>
<name>A0AAP0BW23_9ASPA</name>
<gene>
    <name evidence="2" type="ORF">KSP39_PZI004694</name>
</gene>
<sequence>MDSPSLDRKSAVAFLLPDRKSAVAFLLHDRSRRQAEKLHERNVIVLFNLFRFQAATESAGFPLPDGSDRRPRSEAEISPPFRSFPATGSSDGSSSRSMDRRREYEHGKKTKTERRLRDARTTWH</sequence>
<evidence type="ECO:0000256" key="1">
    <source>
        <dbReference type="SAM" id="MobiDB-lite"/>
    </source>
</evidence>
<keyword evidence="3" id="KW-1185">Reference proteome</keyword>
<dbReference type="AlphaFoldDB" id="A0AAP0BW23"/>
<feature type="compositionally biased region" description="Basic and acidic residues" evidence="1">
    <location>
        <begin position="113"/>
        <end position="124"/>
    </location>
</feature>
<reference evidence="2 3" key="1">
    <citation type="journal article" date="2022" name="Nat. Plants">
        <title>Genomes of leafy and leafless Platanthera orchids illuminate the evolution of mycoheterotrophy.</title>
        <authorList>
            <person name="Li M.H."/>
            <person name="Liu K.W."/>
            <person name="Li Z."/>
            <person name="Lu H.C."/>
            <person name="Ye Q.L."/>
            <person name="Zhang D."/>
            <person name="Wang J.Y."/>
            <person name="Li Y.F."/>
            <person name="Zhong Z.M."/>
            <person name="Liu X."/>
            <person name="Yu X."/>
            <person name="Liu D.K."/>
            <person name="Tu X.D."/>
            <person name="Liu B."/>
            <person name="Hao Y."/>
            <person name="Liao X.Y."/>
            <person name="Jiang Y.T."/>
            <person name="Sun W.H."/>
            <person name="Chen J."/>
            <person name="Chen Y.Q."/>
            <person name="Ai Y."/>
            <person name="Zhai J.W."/>
            <person name="Wu S.S."/>
            <person name="Zhou Z."/>
            <person name="Hsiao Y.Y."/>
            <person name="Wu W.L."/>
            <person name="Chen Y.Y."/>
            <person name="Lin Y.F."/>
            <person name="Hsu J.L."/>
            <person name="Li C.Y."/>
            <person name="Wang Z.W."/>
            <person name="Zhao X."/>
            <person name="Zhong W.Y."/>
            <person name="Ma X.K."/>
            <person name="Ma L."/>
            <person name="Huang J."/>
            <person name="Chen G.Z."/>
            <person name="Huang M.Z."/>
            <person name="Huang L."/>
            <person name="Peng D.H."/>
            <person name="Luo Y.B."/>
            <person name="Zou S.Q."/>
            <person name="Chen S.P."/>
            <person name="Lan S."/>
            <person name="Tsai W.C."/>
            <person name="Van de Peer Y."/>
            <person name="Liu Z.J."/>
        </authorList>
    </citation>
    <scope>NUCLEOTIDE SEQUENCE [LARGE SCALE GENOMIC DNA]</scope>
    <source>
        <strain evidence="2">Lor287</strain>
    </source>
</reference>
<protein>
    <submittedName>
        <fullName evidence="2">Uncharacterized protein</fullName>
    </submittedName>
</protein>
<comment type="caution">
    <text evidence="2">The sequence shown here is derived from an EMBL/GenBank/DDBJ whole genome shotgun (WGS) entry which is preliminary data.</text>
</comment>
<evidence type="ECO:0000313" key="2">
    <source>
        <dbReference type="EMBL" id="KAK8951843.1"/>
    </source>
</evidence>
<evidence type="ECO:0000313" key="3">
    <source>
        <dbReference type="Proteomes" id="UP001418222"/>
    </source>
</evidence>
<accession>A0AAP0BW23</accession>
<dbReference type="Proteomes" id="UP001418222">
    <property type="component" value="Unassembled WGS sequence"/>
</dbReference>
<dbReference type="EMBL" id="JBBWWQ010000003">
    <property type="protein sequence ID" value="KAK8951843.1"/>
    <property type="molecule type" value="Genomic_DNA"/>
</dbReference>
<organism evidence="2 3">
    <name type="scientific">Platanthera zijinensis</name>
    <dbReference type="NCBI Taxonomy" id="2320716"/>
    <lineage>
        <taxon>Eukaryota</taxon>
        <taxon>Viridiplantae</taxon>
        <taxon>Streptophyta</taxon>
        <taxon>Embryophyta</taxon>
        <taxon>Tracheophyta</taxon>
        <taxon>Spermatophyta</taxon>
        <taxon>Magnoliopsida</taxon>
        <taxon>Liliopsida</taxon>
        <taxon>Asparagales</taxon>
        <taxon>Orchidaceae</taxon>
        <taxon>Orchidoideae</taxon>
        <taxon>Orchideae</taxon>
        <taxon>Orchidinae</taxon>
        <taxon>Platanthera</taxon>
    </lineage>
</organism>
<feature type="region of interest" description="Disordered" evidence="1">
    <location>
        <begin position="58"/>
        <end position="124"/>
    </location>
</feature>
<feature type="compositionally biased region" description="Basic and acidic residues" evidence="1">
    <location>
        <begin position="66"/>
        <end position="75"/>
    </location>
</feature>